<reference evidence="1" key="1">
    <citation type="submission" date="2022-05" db="EMBL/GenBank/DDBJ databases">
        <authorList>
            <person name="Park J.-S."/>
        </authorList>
    </citation>
    <scope>NUCLEOTIDE SEQUENCE</scope>
    <source>
        <strain evidence="1">2012CJ41-6</strain>
    </source>
</reference>
<comment type="caution">
    <text evidence="1">The sequence shown here is derived from an EMBL/GenBank/DDBJ whole genome shotgun (WGS) entry which is preliminary data.</text>
</comment>
<evidence type="ECO:0000313" key="2">
    <source>
        <dbReference type="Proteomes" id="UP001203880"/>
    </source>
</evidence>
<dbReference type="RefSeq" id="WP_249713375.1">
    <property type="nucleotide sequence ID" value="NZ_JAMFMB010000048.1"/>
</dbReference>
<keyword evidence="2" id="KW-1185">Reference proteome</keyword>
<name>A0ABT0Q844_9RHOB</name>
<accession>A0ABT0Q844</accession>
<organism evidence="1 2">
    <name type="scientific">Ruegeria spongiae</name>
    <dbReference type="NCBI Taxonomy" id="2942209"/>
    <lineage>
        <taxon>Bacteria</taxon>
        <taxon>Pseudomonadati</taxon>
        <taxon>Pseudomonadota</taxon>
        <taxon>Alphaproteobacteria</taxon>
        <taxon>Rhodobacterales</taxon>
        <taxon>Roseobacteraceae</taxon>
        <taxon>Ruegeria</taxon>
    </lineage>
</organism>
<evidence type="ECO:0000313" key="1">
    <source>
        <dbReference type="EMBL" id="MCL6286025.1"/>
    </source>
</evidence>
<protein>
    <submittedName>
        <fullName evidence="1">Uncharacterized protein</fullName>
    </submittedName>
</protein>
<gene>
    <name evidence="1" type="ORF">M3P21_21140</name>
</gene>
<dbReference type="EMBL" id="JAMFMB010000048">
    <property type="protein sequence ID" value="MCL6286025.1"/>
    <property type="molecule type" value="Genomic_DNA"/>
</dbReference>
<sequence length="122" mass="13963">MPTEQNTITKQEKPPADTLYVQRWGDLPSPAAPAFYEVTNAGETHTIHADKLMQRVLEGVMKQPVFCASRCRVGHFIDLLRKDKRVEIETDWYKNDPASGRMRFGVYRLISEVARIDGKEAQ</sequence>
<dbReference type="Proteomes" id="UP001203880">
    <property type="component" value="Unassembled WGS sequence"/>
</dbReference>
<proteinExistence type="predicted"/>